<evidence type="ECO:0000256" key="1">
    <source>
        <dbReference type="ARBA" id="ARBA00004141"/>
    </source>
</evidence>
<evidence type="ECO:0000256" key="3">
    <source>
        <dbReference type="ARBA" id="ARBA00022989"/>
    </source>
</evidence>
<dbReference type="InterPro" id="IPR045863">
    <property type="entry name" value="CorA_TM1_TM2"/>
</dbReference>
<dbReference type="GO" id="GO:0016020">
    <property type="term" value="C:membrane"/>
    <property type="evidence" value="ECO:0007669"/>
    <property type="project" value="UniProtKB-SubCell"/>
</dbReference>
<dbReference type="GO" id="GO:0046873">
    <property type="term" value="F:metal ion transmembrane transporter activity"/>
    <property type="evidence" value="ECO:0007669"/>
    <property type="project" value="InterPro"/>
</dbReference>
<protein>
    <recommendedName>
        <fullName evidence="8">Cora-domain-containing protein</fullName>
    </recommendedName>
</protein>
<evidence type="ECO:0000256" key="5">
    <source>
        <dbReference type="SAM" id="Phobius"/>
    </source>
</evidence>
<keyword evidence="3 5" id="KW-1133">Transmembrane helix</keyword>
<keyword evidence="4 5" id="KW-0472">Membrane</keyword>
<comment type="subcellular location">
    <subcellularLocation>
        <location evidence="1">Membrane</location>
        <topology evidence="1">Multi-pass membrane protein</topology>
    </subcellularLocation>
</comment>
<feature type="transmembrane region" description="Helical" evidence="5">
    <location>
        <begin position="345"/>
        <end position="367"/>
    </location>
</feature>
<name>A0A6A6QL87_9PEZI</name>
<sequence>MQTHNSNSRRLNISASSFRSIVETFAIPRTFVQGIFKDMIWDGNGCFLSQAQDGHPERFDLFYRSECGFHQHPQTAFVADFTANTATYVLIDCPDSAKARIVHSVTQSSPNVLDRPLAVDALLLDECLQAWHDRVSHYREKLLSFESQNPRDDHTAPPSLDSDADSATNTLHKLCTKTHRMFEHLADLEACGQFLHTAHERYSTAICTSNAYRASNSESREEEKSTWPLDRPYSVSDSFTQLVSGIDTCKRWTDNYKSRTTLYENMLWHADVQTNNEINERNAAVQLRNAEVNLRISRLTKEDSKSMIALSVLAMLFLPGTFVAGIFSMAFFTSPTAQDFGASKWIWLYFAVTVPLTVGSFLAWSIWKRRGMDGERSIKTRDLEDGLEMNGTPLRKMTSTVSS</sequence>
<keyword evidence="7" id="KW-1185">Reference proteome</keyword>
<proteinExistence type="predicted"/>
<keyword evidence="2 5" id="KW-0812">Transmembrane</keyword>
<dbReference type="Gene3D" id="1.20.58.340">
    <property type="entry name" value="Magnesium transport protein CorA, transmembrane region"/>
    <property type="match status" value="1"/>
</dbReference>
<dbReference type="InterPro" id="IPR002523">
    <property type="entry name" value="MgTranspt_CorA/ZnTranspt_ZntB"/>
</dbReference>
<dbReference type="AlphaFoldDB" id="A0A6A6QL87"/>
<dbReference type="OrthoDB" id="5392974at2759"/>
<evidence type="ECO:0000313" key="6">
    <source>
        <dbReference type="EMBL" id="KAF2493022.1"/>
    </source>
</evidence>
<dbReference type="SUPFAM" id="SSF144083">
    <property type="entry name" value="Magnesium transport protein CorA, transmembrane region"/>
    <property type="match status" value="1"/>
</dbReference>
<dbReference type="Proteomes" id="UP000799750">
    <property type="component" value="Unassembled WGS sequence"/>
</dbReference>
<evidence type="ECO:0000313" key="7">
    <source>
        <dbReference type="Proteomes" id="UP000799750"/>
    </source>
</evidence>
<evidence type="ECO:0000256" key="2">
    <source>
        <dbReference type="ARBA" id="ARBA00022692"/>
    </source>
</evidence>
<dbReference type="EMBL" id="MU004193">
    <property type="protein sequence ID" value="KAF2493022.1"/>
    <property type="molecule type" value="Genomic_DNA"/>
</dbReference>
<evidence type="ECO:0008006" key="8">
    <source>
        <dbReference type="Google" id="ProtNLM"/>
    </source>
</evidence>
<gene>
    <name evidence="6" type="ORF">BU16DRAFT_564315</name>
</gene>
<feature type="transmembrane region" description="Helical" evidence="5">
    <location>
        <begin position="308"/>
        <end position="333"/>
    </location>
</feature>
<organism evidence="6 7">
    <name type="scientific">Lophium mytilinum</name>
    <dbReference type="NCBI Taxonomy" id="390894"/>
    <lineage>
        <taxon>Eukaryota</taxon>
        <taxon>Fungi</taxon>
        <taxon>Dikarya</taxon>
        <taxon>Ascomycota</taxon>
        <taxon>Pezizomycotina</taxon>
        <taxon>Dothideomycetes</taxon>
        <taxon>Pleosporomycetidae</taxon>
        <taxon>Mytilinidiales</taxon>
        <taxon>Mytilinidiaceae</taxon>
        <taxon>Lophium</taxon>
    </lineage>
</organism>
<dbReference type="Pfam" id="PF01544">
    <property type="entry name" value="CorA"/>
    <property type="match status" value="1"/>
</dbReference>
<accession>A0A6A6QL87</accession>
<evidence type="ECO:0000256" key="4">
    <source>
        <dbReference type="ARBA" id="ARBA00023136"/>
    </source>
</evidence>
<reference evidence="6" key="1">
    <citation type="journal article" date="2020" name="Stud. Mycol.">
        <title>101 Dothideomycetes genomes: a test case for predicting lifestyles and emergence of pathogens.</title>
        <authorList>
            <person name="Haridas S."/>
            <person name="Albert R."/>
            <person name="Binder M."/>
            <person name="Bloem J."/>
            <person name="Labutti K."/>
            <person name="Salamov A."/>
            <person name="Andreopoulos B."/>
            <person name="Baker S."/>
            <person name="Barry K."/>
            <person name="Bills G."/>
            <person name="Bluhm B."/>
            <person name="Cannon C."/>
            <person name="Castanera R."/>
            <person name="Culley D."/>
            <person name="Daum C."/>
            <person name="Ezra D."/>
            <person name="Gonzalez J."/>
            <person name="Henrissat B."/>
            <person name="Kuo A."/>
            <person name="Liang C."/>
            <person name="Lipzen A."/>
            <person name="Lutzoni F."/>
            <person name="Magnuson J."/>
            <person name="Mondo S."/>
            <person name="Nolan M."/>
            <person name="Ohm R."/>
            <person name="Pangilinan J."/>
            <person name="Park H.-J."/>
            <person name="Ramirez L."/>
            <person name="Alfaro M."/>
            <person name="Sun H."/>
            <person name="Tritt A."/>
            <person name="Yoshinaga Y."/>
            <person name="Zwiers L.-H."/>
            <person name="Turgeon B."/>
            <person name="Goodwin S."/>
            <person name="Spatafora J."/>
            <person name="Crous P."/>
            <person name="Grigoriev I."/>
        </authorList>
    </citation>
    <scope>NUCLEOTIDE SEQUENCE</scope>
    <source>
        <strain evidence="6">CBS 269.34</strain>
    </source>
</reference>